<dbReference type="HAMAP" id="MF_00294">
    <property type="entry name" value="Ribosomal_bL33"/>
    <property type="match status" value="1"/>
</dbReference>
<gene>
    <name evidence="5 6" type="primary">rpmG</name>
    <name evidence="6" type="ORF">PU648_56540</name>
</gene>
<dbReference type="PANTHER" id="PTHR15238:SF1">
    <property type="entry name" value="LARGE RIBOSOMAL SUBUNIT PROTEIN BL33M"/>
    <property type="match status" value="1"/>
</dbReference>
<sequence>MSSDGLWKVVKLKSMACTGVTYVTPKNRLNDPDRLVLRKYDPAAGEHVLFREER</sequence>
<protein>
    <recommendedName>
        <fullName evidence="4 5">Large ribosomal subunit protein bL33</fullName>
    </recommendedName>
</protein>
<geneLocation type="plasmid" evidence="6">
    <name>unnamed1</name>
</geneLocation>
<dbReference type="EMBL" id="JARAKF010000003">
    <property type="protein sequence ID" value="MDU9001480.1"/>
    <property type="molecule type" value="Genomic_DNA"/>
</dbReference>
<keyword evidence="6" id="KW-0614">Plasmid</keyword>
<keyword evidence="7" id="KW-1185">Reference proteome</keyword>
<dbReference type="InterPro" id="IPR018264">
    <property type="entry name" value="Ribosomal_bL33_CS"/>
</dbReference>
<dbReference type="GO" id="GO:0005840">
    <property type="term" value="C:ribosome"/>
    <property type="evidence" value="ECO:0007669"/>
    <property type="project" value="UniProtKB-KW"/>
</dbReference>
<comment type="caution">
    <text evidence="6">The sequence shown here is derived from an EMBL/GenBank/DDBJ whole genome shotgun (WGS) entry which is preliminary data.</text>
</comment>
<proteinExistence type="inferred from homology"/>
<evidence type="ECO:0000256" key="5">
    <source>
        <dbReference type="HAMAP-Rule" id="MF_00294"/>
    </source>
</evidence>
<dbReference type="InterPro" id="IPR011332">
    <property type="entry name" value="Ribosomal_zn-bd"/>
</dbReference>
<evidence type="ECO:0000313" key="7">
    <source>
        <dbReference type="Proteomes" id="UP001257627"/>
    </source>
</evidence>
<dbReference type="NCBIfam" id="TIGR01023">
    <property type="entry name" value="rpmG_bact"/>
    <property type="match status" value="1"/>
</dbReference>
<accession>A0ABU3V651</accession>
<evidence type="ECO:0000313" key="6">
    <source>
        <dbReference type="EMBL" id="MDU9001480.1"/>
    </source>
</evidence>
<organism evidence="6 7">
    <name type="scientific">Streptomyces mirabilis</name>
    <dbReference type="NCBI Taxonomy" id="68239"/>
    <lineage>
        <taxon>Bacteria</taxon>
        <taxon>Bacillati</taxon>
        <taxon>Actinomycetota</taxon>
        <taxon>Actinomycetes</taxon>
        <taxon>Kitasatosporales</taxon>
        <taxon>Streptomycetaceae</taxon>
        <taxon>Streptomyces</taxon>
    </lineage>
</organism>
<evidence type="ECO:0000256" key="1">
    <source>
        <dbReference type="ARBA" id="ARBA00007596"/>
    </source>
</evidence>
<dbReference type="PROSITE" id="PS00582">
    <property type="entry name" value="RIBOSOMAL_L33"/>
    <property type="match status" value="1"/>
</dbReference>
<name>A0ABU3V651_9ACTN</name>
<comment type="similarity">
    <text evidence="1 5">Belongs to the bacterial ribosomal protein bL33 family.</text>
</comment>
<evidence type="ECO:0000256" key="3">
    <source>
        <dbReference type="ARBA" id="ARBA00023274"/>
    </source>
</evidence>
<dbReference type="NCBIfam" id="NF001860">
    <property type="entry name" value="PRK00595.1"/>
    <property type="match status" value="1"/>
</dbReference>
<dbReference type="InterPro" id="IPR038584">
    <property type="entry name" value="Ribosomal_bL33_sf"/>
</dbReference>
<keyword evidence="3 5" id="KW-0687">Ribonucleoprotein</keyword>
<evidence type="ECO:0000256" key="2">
    <source>
        <dbReference type="ARBA" id="ARBA00022980"/>
    </source>
</evidence>
<dbReference type="Proteomes" id="UP001257627">
    <property type="component" value="Unassembled WGS sequence"/>
</dbReference>
<evidence type="ECO:0000256" key="4">
    <source>
        <dbReference type="ARBA" id="ARBA00035176"/>
    </source>
</evidence>
<dbReference type="Gene3D" id="2.20.28.120">
    <property type="entry name" value="Ribosomal protein L33"/>
    <property type="match status" value="1"/>
</dbReference>
<dbReference type="InterPro" id="IPR001705">
    <property type="entry name" value="Ribosomal_bL33"/>
</dbReference>
<dbReference type="Pfam" id="PF00471">
    <property type="entry name" value="Ribosomal_L33"/>
    <property type="match status" value="1"/>
</dbReference>
<dbReference type="SUPFAM" id="SSF57829">
    <property type="entry name" value="Zn-binding ribosomal proteins"/>
    <property type="match status" value="1"/>
</dbReference>
<reference evidence="6 7" key="1">
    <citation type="submission" date="2023-02" db="EMBL/GenBank/DDBJ databases">
        <authorList>
            <person name="Maleckis M."/>
        </authorList>
    </citation>
    <scope>NUCLEOTIDE SEQUENCE [LARGE SCALE GENOMIC DNA]</scope>
    <source>
        <strain evidence="6 7">P8-A2</strain>
        <plasmid evidence="6">unnamed1</plasmid>
    </source>
</reference>
<dbReference type="RefSeq" id="WP_266944463.1">
    <property type="nucleotide sequence ID" value="NZ_JAPEMK010000002.1"/>
</dbReference>
<dbReference type="PANTHER" id="PTHR15238">
    <property type="entry name" value="54S RIBOSOMAL PROTEIN L39, MITOCHONDRIAL"/>
    <property type="match status" value="1"/>
</dbReference>
<keyword evidence="2 5" id="KW-0689">Ribosomal protein</keyword>